<evidence type="ECO:0000256" key="1">
    <source>
        <dbReference type="SAM" id="MobiDB-lite"/>
    </source>
</evidence>
<keyword evidence="2" id="KW-0812">Transmembrane</keyword>
<evidence type="ECO:0000313" key="3">
    <source>
        <dbReference type="EMBL" id="MFH0248929.1"/>
    </source>
</evidence>
<feature type="compositionally biased region" description="Gly residues" evidence="1">
    <location>
        <begin position="133"/>
        <end position="149"/>
    </location>
</feature>
<reference evidence="3 4" key="1">
    <citation type="submission" date="2024-10" db="EMBL/GenBank/DDBJ databases">
        <authorList>
            <person name="Cho J.-C."/>
        </authorList>
    </citation>
    <scope>NUCLEOTIDE SEQUENCE [LARGE SCALE GENOMIC DNA]</scope>
    <source>
        <strain evidence="3 4">KCTC29696</strain>
    </source>
</reference>
<feature type="region of interest" description="Disordered" evidence="1">
    <location>
        <begin position="121"/>
        <end position="149"/>
    </location>
</feature>
<gene>
    <name evidence="3" type="ORF">ACG5V6_11965</name>
</gene>
<dbReference type="EMBL" id="JBIHMK010000037">
    <property type="protein sequence ID" value="MFH0248929.1"/>
    <property type="molecule type" value="Genomic_DNA"/>
</dbReference>
<feature type="transmembrane region" description="Helical" evidence="2">
    <location>
        <begin position="96"/>
        <end position="115"/>
    </location>
</feature>
<sequence>MKSPVKGGQLGGPRRVKVTSPQTRIALARGHRRHPQLLPLPAPADAEAARAVFAAQRRTALRTVALLGAVLFGSSGTIAALPVLDRLHVAGVPVSWLVLVVATYPVLLLLALCHVRRAERAESRAGTDTDTGAGAGTETGTGAGAGSGP</sequence>
<evidence type="ECO:0000313" key="4">
    <source>
        <dbReference type="Proteomes" id="UP001607069"/>
    </source>
</evidence>
<accession>A0ABW7HTI6</accession>
<keyword evidence="2" id="KW-1133">Transmembrane helix</keyword>
<evidence type="ECO:0008006" key="5">
    <source>
        <dbReference type="Google" id="ProtNLM"/>
    </source>
</evidence>
<dbReference type="RefSeq" id="WP_237878255.1">
    <property type="nucleotide sequence ID" value="NZ_BAABEN010000014.1"/>
</dbReference>
<comment type="caution">
    <text evidence="3">The sequence shown here is derived from an EMBL/GenBank/DDBJ whole genome shotgun (WGS) entry which is preliminary data.</text>
</comment>
<name>A0ABW7HTI6_9ACTN</name>
<proteinExistence type="predicted"/>
<feature type="transmembrane region" description="Helical" evidence="2">
    <location>
        <begin position="64"/>
        <end position="84"/>
    </location>
</feature>
<protein>
    <recommendedName>
        <fullName evidence="5">DUF485 domain-containing protein</fullName>
    </recommendedName>
</protein>
<keyword evidence="4" id="KW-1185">Reference proteome</keyword>
<evidence type="ECO:0000256" key="2">
    <source>
        <dbReference type="SAM" id="Phobius"/>
    </source>
</evidence>
<dbReference type="Proteomes" id="UP001607069">
    <property type="component" value="Unassembled WGS sequence"/>
</dbReference>
<keyword evidence="2" id="KW-0472">Membrane</keyword>
<organism evidence="3 4">
    <name type="scientific">Streptomyces chitinivorans</name>
    <dbReference type="NCBI Taxonomy" id="1257027"/>
    <lineage>
        <taxon>Bacteria</taxon>
        <taxon>Bacillati</taxon>
        <taxon>Actinomycetota</taxon>
        <taxon>Actinomycetes</taxon>
        <taxon>Kitasatosporales</taxon>
        <taxon>Streptomycetaceae</taxon>
        <taxon>Streptomyces</taxon>
    </lineage>
</organism>